<keyword evidence="2" id="KW-1133">Transmembrane helix</keyword>
<evidence type="ECO:0000256" key="1">
    <source>
        <dbReference type="SAM" id="MobiDB-lite"/>
    </source>
</evidence>
<accession>A0A6J5YTY4</accession>
<keyword evidence="2" id="KW-0472">Membrane</keyword>
<dbReference type="AlphaFoldDB" id="A0A6J5YTY4"/>
<dbReference type="EMBL" id="CAESAO010000001">
    <property type="protein sequence ID" value="CAB4333594.1"/>
    <property type="molecule type" value="Genomic_DNA"/>
</dbReference>
<organism evidence="3">
    <name type="scientific">freshwater metagenome</name>
    <dbReference type="NCBI Taxonomy" id="449393"/>
    <lineage>
        <taxon>unclassified sequences</taxon>
        <taxon>metagenomes</taxon>
        <taxon>ecological metagenomes</taxon>
    </lineage>
</organism>
<name>A0A6J5YTY4_9ZZZZ</name>
<feature type="compositionally biased region" description="Basic and acidic residues" evidence="1">
    <location>
        <begin position="11"/>
        <end position="23"/>
    </location>
</feature>
<feature type="region of interest" description="Disordered" evidence="1">
    <location>
        <begin position="1"/>
        <end position="23"/>
    </location>
</feature>
<feature type="transmembrane region" description="Helical" evidence="2">
    <location>
        <begin position="38"/>
        <end position="56"/>
    </location>
</feature>
<evidence type="ECO:0000313" key="3">
    <source>
        <dbReference type="EMBL" id="CAB4333594.1"/>
    </source>
</evidence>
<evidence type="ECO:0000256" key="2">
    <source>
        <dbReference type="SAM" id="Phobius"/>
    </source>
</evidence>
<sequence length="59" mass="6232">MVNDGETPVDDSDRLSEAEKAPPRILEPVRTESGAFKALAWVVGGCLLVIVAVVVARAL</sequence>
<proteinExistence type="predicted"/>
<reference evidence="3" key="1">
    <citation type="submission" date="2020-05" db="EMBL/GenBank/DDBJ databases">
        <authorList>
            <person name="Chiriac C."/>
            <person name="Salcher M."/>
            <person name="Ghai R."/>
            <person name="Kavagutti S V."/>
        </authorList>
    </citation>
    <scope>NUCLEOTIDE SEQUENCE</scope>
</reference>
<protein>
    <submittedName>
        <fullName evidence="3">Unannotated protein</fullName>
    </submittedName>
</protein>
<gene>
    <name evidence="3" type="ORF">UFOPK3522_00014</name>
</gene>
<keyword evidence="2" id="KW-0812">Transmembrane</keyword>